<keyword evidence="8" id="KW-1185">Reference proteome</keyword>
<keyword evidence="5" id="KW-0472">Membrane</keyword>
<dbReference type="CDD" id="cd07984">
    <property type="entry name" value="LPLAT_LABLAT-like"/>
    <property type="match status" value="1"/>
</dbReference>
<dbReference type="Pfam" id="PF03279">
    <property type="entry name" value="Lip_A_acyltrans"/>
    <property type="match status" value="1"/>
</dbReference>
<keyword evidence="6 7" id="KW-0012">Acyltransferase</keyword>
<dbReference type="InterPro" id="IPR004960">
    <property type="entry name" value="LipA_acyltrans"/>
</dbReference>
<gene>
    <name evidence="7" type="ORF">HUE88_10300</name>
</gene>
<evidence type="ECO:0000313" key="8">
    <source>
        <dbReference type="Proteomes" id="UP000593994"/>
    </source>
</evidence>
<dbReference type="PANTHER" id="PTHR30606:SF9">
    <property type="entry name" value="LIPID A BIOSYNTHESIS LAUROYLTRANSFERASE"/>
    <property type="match status" value="1"/>
</dbReference>
<dbReference type="Proteomes" id="UP000593994">
    <property type="component" value="Chromosome"/>
</dbReference>
<comment type="subcellular location">
    <subcellularLocation>
        <location evidence="1">Cell inner membrane</location>
    </subcellularLocation>
</comment>
<evidence type="ECO:0000256" key="2">
    <source>
        <dbReference type="ARBA" id="ARBA00022475"/>
    </source>
</evidence>
<dbReference type="KEGG" id="sbal:HUE88_10300"/>
<keyword evidence="2" id="KW-1003">Cell membrane</keyword>
<evidence type="ECO:0000256" key="3">
    <source>
        <dbReference type="ARBA" id="ARBA00022519"/>
    </source>
</evidence>
<dbReference type="NCBIfam" id="NF006270">
    <property type="entry name" value="PRK08419.1"/>
    <property type="match status" value="1"/>
</dbReference>
<dbReference type="PANTHER" id="PTHR30606">
    <property type="entry name" value="LIPID A BIOSYNTHESIS LAUROYL ACYLTRANSFERASE"/>
    <property type="match status" value="1"/>
</dbReference>
<dbReference type="GO" id="GO:0005886">
    <property type="term" value="C:plasma membrane"/>
    <property type="evidence" value="ECO:0007669"/>
    <property type="project" value="UniProtKB-SubCell"/>
</dbReference>
<reference evidence="7 8" key="1">
    <citation type="submission" date="2020-05" db="EMBL/GenBank/DDBJ databases">
        <title>Sulfurimonas marisnigri, sp. nov., and Sulfurimonas baltica, sp. nov., manganese oxide reducing chemolithoautotrophs of the class Epsilonproteobacteria isolated from the pelagic redoxclines of the Black and Baltic Seas and emended description of the genus Sulfurimonas.</title>
        <authorList>
            <person name="Henkel J.V."/>
            <person name="Laudan C."/>
            <person name="Werner J."/>
            <person name="Neu T."/>
            <person name="Plewe S."/>
            <person name="Sproer C."/>
            <person name="Bunk B."/>
            <person name="Schulz-Vogt H.N."/>
        </authorList>
    </citation>
    <scope>NUCLEOTIDE SEQUENCE [LARGE SCALE GENOMIC DNA]</scope>
    <source>
        <strain evidence="7 8">GD2</strain>
    </source>
</reference>
<sequence length="294" mass="34257">MGFKLFTLIEKILMLLPNTFRKKFFSTLGTIAYYASSRYRDVAYKNLDFAFDGKMSKKEKDEIVRYSFKNLLFNFLHLMEIRHMSIDDLKNKITIQNIESVKKAHEAGRSVIYVTPHYSAWELGGTSIAAFIEPITAVFKKMKNEKYQEWVLESRGKFGNKSLEKANVIKPLIKLIKKGEACGIVIDTAINPREGLEVMFLGKSVRQTSTPAYLARKYNAAIIPITIRTDDEDNYTLMLFDEIVVEKSDDESADIQKATQLQADWLTKLISDEPKFWFWIHRRWKSEYPEIYKK</sequence>
<organism evidence="7 8">
    <name type="scientific">Candidatus Sulfurimonas baltica</name>
    <dbReference type="NCBI Taxonomy" id="2740404"/>
    <lineage>
        <taxon>Bacteria</taxon>
        <taxon>Pseudomonadati</taxon>
        <taxon>Campylobacterota</taxon>
        <taxon>Epsilonproteobacteria</taxon>
        <taxon>Campylobacterales</taxon>
        <taxon>Sulfurimonadaceae</taxon>
        <taxon>Sulfurimonas</taxon>
    </lineage>
</organism>
<dbReference type="AlphaFoldDB" id="A0A7S7LUD6"/>
<evidence type="ECO:0000256" key="4">
    <source>
        <dbReference type="ARBA" id="ARBA00022679"/>
    </source>
</evidence>
<dbReference type="GO" id="GO:0009247">
    <property type="term" value="P:glycolipid biosynthetic process"/>
    <property type="evidence" value="ECO:0007669"/>
    <property type="project" value="UniProtKB-ARBA"/>
</dbReference>
<evidence type="ECO:0000256" key="6">
    <source>
        <dbReference type="ARBA" id="ARBA00023315"/>
    </source>
</evidence>
<evidence type="ECO:0000256" key="1">
    <source>
        <dbReference type="ARBA" id="ARBA00004533"/>
    </source>
</evidence>
<dbReference type="EMBL" id="CP054492">
    <property type="protein sequence ID" value="QOY51502.1"/>
    <property type="molecule type" value="Genomic_DNA"/>
</dbReference>
<dbReference type="RefSeq" id="WP_194368748.1">
    <property type="nucleotide sequence ID" value="NZ_CP054492.1"/>
</dbReference>
<name>A0A7S7LUD6_9BACT</name>
<keyword evidence="3" id="KW-0997">Cell inner membrane</keyword>
<accession>A0A7S7LUD6</accession>
<dbReference type="GO" id="GO:0016746">
    <property type="term" value="F:acyltransferase activity"/>
    <property type="evidence" value="ECO:0007669"/>
    <property type="project" value="UniProtKB-KW"/>
</dbReference>
<protein>
    <submittedName>
        <fullName evidence="7">Lipid A biosynthesis acyltransferase</fullName>
    </submittedName>
</protein>
<evidence type="ECO:0000313" key="7">
    <source>
        <dbReference type="EMBL" id="QOY51502.1"/>
    </source>
</evidence>
<keyword evidence="4 7" id="KW-0808">Transferase</keyword>
<evidence type="ECO:0000256" key="5">
    <source>
        <dbReference type="ARBA" id="ARBA00023136"/>
    </source>
</evidence>
<proteinExistence type="predicted"/>